<feature type="compositionally biased region" description="Polar residues" evidence="1">
    <location>
        <begin position="322"/>
        <end position="341"/>
    </location>
</feature>
<protein>
    <submittedName>
        <fullName evidence="3">Uncharacterized protein</fullName>
    </submittedName>
</protein>
<name>A0A6A6ETY1_9PEZI</name>
<gene>
    <name evidence="3" type="ORF">K469DRAFT_744562</name>
</gene>
<feature type="region of interest" description="Disordered" evidence="1">
    <location>
        <begin position="277"/>
        <end position="341"/>
    </location>
</feature>
<evidence type="ECO:0000313" key="3">
    <source>
        <dbReference type="EMBL" id="KAF2194741.1"/>
    </source>
</evidence>
<organism evidence="3 4">
    <name type="scientific">Zopfia rhizophila CBS 207.26</name>
    <dbReference type="NCBI Taxonomy" id="1314779"/>
    <lineage>
        <taxon>Eukaryota</taxon>
        <taxon>Fungi</taxon>
        <taxon>Dikarya</taxon>
        <taxon>Ascomycota</taxon>
        <taxon>Pezizomycotina</taxon>
        <taxon>Dothideomycetes</taxon>
        <taxon>Dothideomycetes incertae sedis</taxon>
        <taxon>Zopfiaceae</taxon>
        <taxon>Zopfia</taxon>
    </lineage>
</organism>
<feature type="transmembrane region" description="Helical" evidence="2">
    <location>
        <begin position="58"/>
        <end position="79"/>
    </location>
</feature>
<keyword evidence="2" id="KW-0472">Membrane</keyword>
<evidence type="ECO:0000313" key="4">
    <source>
        <dbReference type="Proteomes" id="UP000800200"/>
    </source>
</evidence>
<feature type="transmembrane region" description="Helical" evidence="2">
    <location>
        <begin position="223"/>
        <end position="243"/>
    </location>
</feature>
<sequence>MLPCPQIEFGWSHLLVNSCSTTLPSPRLAAFVCAEIICLLSLAQIRLLWHSRISRTSLYVQSALCFGILQVYNIILIGIQLRLRPISILPIYMLFELSWLNTLGFEVFMMLRILKPERTLEPEQTLPWIASVFNILTVITFPLQFAGCLLAFLTKHVQLGRALALSGGSSVHILVAVCVTGLIHGARISKIKEALKTWWVAAVCLSAGFAGIGLVHATTDLFLLGHCVIGCFANISILLSQVWKFRKNAARQNSLNMMEGSSPHIEATATCRSSLDITEGSSPDLEATATRRSSLDVTEVSSPDTEFATSPIHSSHGHFPFDQSSAAESLYPTNSKQDWGV</sequence>
<evidence type="ECO:0000256" key="2">
    <source>
        <dbReference type="SAM" id="Phobius"/>
    </source>
</evidence>
<feature type="transmembrane region" description="Helical" evidence="2">
    <location>
        <begin position="198"/>
        <end position="217"/>
    </location>
</feature>
<proteinExistence type="predicted"/>
<reference evidence="3" key="1">
    <citation type="journal article" date="2020" name="Stud. Mycol.">
        <title>101 Dothideomycetes genomes: a test case for predicting lifestyles and emergence of pathogens.</title>
        <authorList>
            <person name="Haridas S."/>
            <person name="Albert R."/>
            <person name="Binder M."/>
            <person name="Bloem J."/>
            <person name="Labutti K."/>
            <person name="Salamov A."/>
            <person name="Andreopoulos B."/>
            <person name="Baker S."/>
            <person name="Barry K."/>
            <person name="Bills G."/>
            <person name="Bluhm B."/>
            <person name="Cannon C."/>
            <person name="Castanera R."/>
            <person name="Culley D."/>
            <person name="Daum C."/>
            <person name="Ezra D."/>
            <person name="Gonzalez J."/>
            <person name="Henrissat B."/>
            <person name="Kuo A."/>
            <person name="Liang C."/>
            <person name="Lipzen A."/>
            <person name="Lutzoni F."/>
            <person name="Magnuson J."/>
            <person name="Mondo S."/>
            <person name="Nolan M."/>
            <person name="Ohm R."/>
            <person name="Pangilinan J."/>
            <person name="Park H.-J."/>
            <person name="Ramirez L."/>
            <person name="Alfaro M."/>
            <person name="Sun H."/>
            <person name="Tritt A."/>
            <person name="Yoshinaga Y."/>
            <person name="Zwiers L.-H."/>
            <person name="Turgeon B."/>
            <person name="Goodwin S."/>
            <person name="Spatafora J."/>
            <person name="Crous P."/>
            <person name="Grigoriev I."/>
        </authorList>
    </citation>
    <scope>NUCLEOTIDE SEQUENCE</scope>
    <source>
        <strain evidence="3">CBS 207.26</strain>
    </source>
</reference>
<evidence type="ECO:0000256" key="1">
    <source>
        <dbReference type="SAM" id="MobiDB-lite"/>
    </source>
</evidence>
<feature type="transmembrane region" description="Helical" evidence="2">
    <location>
        <begin position="91"/>
        <end position="114"/>
    </location>
</feature>
<dbReference type="Proteomes" id="UP000800200">
    <property type="component" value="Unassembled WGS sequence"/>
</dbReference>
<feature type="transmembrane region" description="Helical" evidence="2">
    <location>
        <begin position="126"/>
        <end position="153"/>
    </location>
</feature>
<feature type="transmembrane region" description="Helical" evidence="2">
    <location>
        <begin position="28"/>
        <end position="49"/>
    </location>
</feature>
<dbReference type="AlphaFoldDB" id="A0A6A6ETY1"/>
<keyword evidence="2" id="KW-1133">Transmembrane helix</keyword>
<feature type="transmembrane region" description="Helical" evidence="2">
    <location>
        <begin position="165"/>
        <end position="186"/>
    </location>
</feature>
<keyword evidence="4" id="KW-1185">Reference proteome</keyword>
<dbReference type="EMBL" id="ML994611">
    <property type="protein sequence ID" value="KAF2194741.1"/>
    <property type="molecule type" value="Genomic_DNA"/>
</dbReference>
<keyword evidence="2" id="KW-0812">Transmembrane</keyword>
<feature type="compositionally biased region" description="Polar residues" evidence="1">
    <location>
        <begin position="290"/>
        <end position="313"/>
    </location>
</feature>
<accession>A0A6A6ETY1</accession>